<feature type="region of interest" description="Disordered" evidence="1">
    <location>
        <begin position="160"/>
        <end position="186"/>
    </location>
</feature>
<evidence type="ECO:0008006" key="4">
    <source>
        <dbReference type="Google" id="ProtNLM"/>
    </source>
</evidence>
<evidence type="ECO:0000313" key="2">
    <source>
        <dbReference type="EMBL" id="MFD0871893.1"/>
    </source>
</evidence>
<dbReference type="InterPro" id="IPR017853">
    <property type="entry name" value="GH"/>
</dbReference>
<accession>A0ABW3DHT5</accession>
<gene>
    <name evidence="2" type="ORF">ACFQ03_22450</name>
</gene>
<evidence type="ECO:0000313" key="3">
    <source>
        <dbReference type="Proteomes" id="UP001597120"/>
    </source>
</evidence>
<organism evidence="2 3">
    <name type="scientific">Paenibacillus residui</name>
    <dbReference type="NCBI Taxonomy" id="629724"/>
    <lineage>
        <taxon>Bacteria</taxon>
        <taxon>Bacillati</taxon>
        <taxon>Bacillota</taxon>
        <taxon>Bacilli</taxon>
        <taxon>Bacillales</taxon>
        <taxon>Paenibacillaceae</taxon>
        <taxon>Paenibacillus</taxon>
    </lineage>
</organism>
<dbReference type="SUPFAM" id="SSF51445">
    <property type="entry name" value="(Trans)glycosidases"/>
    <property type="match status" value="1"/>
</dbReference>
<dbReference type="Proteomes" id="UP001597120">
    <property type="component" value="Unassembled WGS sequence"/>
</dbReference>
<proteinExistence type="predicted"/>
<reference evidence="3" key="1">
    <citation type="journal article" date="2019" name="Int. J. Syst. Evol. Microbiol.">
        <title>The Global Catalogue of Microorganisms (GCM) 10K type strain sequencing project: providing services to taxonomists for standard genome sequencing and annotation.</title>
        <authorList>
            <consortium name="The Broad Institute Genomics Platform"/>
            <consortium name="The Broad Institute Genome Sequencing Center for Infectious Disease"/>
            <person name="Wu L."/>
            <person name="Ma J."/>
        </authorList>
    </citation>
    <scope>NUCLEOTIDE SEQUENCE [LARGE SCALE GENOMIC DNA]</scope>
    <source>
        <strain evidence="3">CCUG 57263</strain>
    </source>
</reference>
<dbReference type="RefSeq" id="WP_379291099.1">
    <property type="nucleotide sequence ID" value="NZ_JBHTIU010000093.1"/>
</dbReference>
<evidence type="ECO:0000256" key="1">
    <source>
        <dbReference type="SAM" id="MobiDB-lite"/>
    </source>
</evidence>
<sequence length="820" mass="89600">MKKIAAGSLLLSLSGSGCIVSWQDTADGQEYASASAGGSPLIRAVVDGRLCLPSSVICRDEGDGKTSMLTFAFADVDIQITVKLTCKEKYANFEVTHIDDVDRVDTVIWGPYVTAMSGSIGESVGVVHNGNFAIGLQALNVKTVGGWPIELERPEYVQPSYSAPRGAKGEESESGRSAPDGTQPSDSKFEYEVCAAWPATEGSLLQAFARNRTKAGRRAVWNLPDITVEPIGGEDACIAGTRIALFGCPADQVLDTIEAIELGEGLPHPTFDGVWGKRSPVATCSYLITDFSESTILEAVHYTKLAGLRYVYHPDPFADWGHFTLKPGSFPNGDEGLKACVEAAEAEGVHVGLHTLSNFTTLNDAYVTPVPDKRLQLAGTARLTSAVDTAADQLEVDDPVPFRAQLFRHSARIGDELIEYEAVSDSAPWKLLGVKRGANGTAASAHDAGTAIGRVWDHPYDVFFPNIELQDAYSERISRLYASAGLKQISFDGLEGLYATGQDGYGVNRFVKLCYDHWGDEVINDASIVVPNYLWHIFTRFNWGEPWGAATREGQLEWRLSNQRYFARNFIPPMLGWFLIRSASERFEATTLDEIEWVLSKAAGFGAGFALVADMAVLRRNGNIAALLEKVSEWEAARRAGAFTPEQRERLRKPKGDWHLEAAGDDGWLLYPLARSKPLICSPAELQPGQPGGSDWALYNPYAAQPLAFTLRVVPTYGNEEASVKRPTVYTDGVYMTFDTEVMANQYLVCDGDRYGKIYDSNWNLLRTVQASAEAPTVRHGGQTLSFSCKFVGEPKPEVRVTVMMRGEPERVGVPAVRSN</sequence>
<dbReference type="PROSITE" id="PS51257">
    <property type="entry name" value="PROKAR_LIPOPROTEIN"/>
    <property type="match status" value="1"/>
</dbReference>
<name>A0ABW3DHT5_9BACL</name>
<comment type="caution">
    <text evidence="2">The sequence shown here is derived from an EMBL/GenBank/DDBJ whole genome shotgun (WGS) entry which is preliminary data.</text>
</comment>
<protein>
    <recommendedName>
        <fullName evidence="4">Lipoprotein</fullName>
    </recommendedName>
</protein>
<keyword evidence="3" id="KW-1185">Reference proteome</keyword>
<dbReference type="EMBL" id="JBHTIU010000093">
    <property type="protein sequence ID" value="MFD0871893.1"/>
    <property type="molecule type" value="Genomic_DNA"/>
</dbReference>